<evidence type="ECO:0000313" key="4">
    <source>
        <dbReference type="Proteomes" id="UP001642540"/>
    </source>
</evidence>
<dbReference type="SMART" id="SM00034">
    <property type="entry name" value="CLECT"/>
    <property type="match status" value="1"/>
</dbReference>
<comment type="caution">
    <text evidence="3">The sequence shown here is derived from an EMBL/GenBank/DDBJ whole genome shotgun (WGS) entry which is preliminary data.</text>
</comment>
<dbReference type="Proteomes" id="UP001642540">
    <property type="component" value="Unassembled WGS sequence"/>
</dbReference>
<accession>A0ABP1S544</accession>
<keyword evidence="1" id="KW-0732">Signal</keyword>
<dbReference type="PROSITE" id="PS50041">
    <property type="entry name" value="C_TYPE_LECTIN_2"/>
    <property type="match status" value="1"/>
</dbReference>
<dbReference type="EMBL" id="CAXLJM020000158">
    <property type="protein sequence ID" value="CAL8143497.1"/>
    <property type="molecule type" value="Genomic_DNA"/>
</dbReference>
<dbReference type="InterPro" id="IPR001304">
    <property type="entry name" value="C-type_lectin-like"/>
</dbReference>
<evidence type="ECO:0000256" key="1">
    <source>
        <dbReference type="SAM" id="SignalP"/>
    </source>
</evidence>
<evidence type="ECO:0000313" key="3">
    <source>
        <dbReference type="EMBL" id="CAL8143497.1"/>
    </source>
</evidence>
<protein>
    <recommendedName>
        <fullName evidence="2">C-type lectin domain-containing protein</fullName>
    </recommendedName>
</protein>
<dbReference type="Gene3D" id="3.10.100.10">
    <property type="entry name" value="Mannose-Binding Protein A, subunit A"/>
    <property type="match status" value="1"/>
</dbReference>
<feature type="signal peptide" evidence="1">
    <location>
        <begin position="1"/>
        <end position="23"/>
    </location>
</feature>
<name>A0ABP1S544_9HEXA</name>
<feature type="chain" id="PRO_5045158005" description="C-type lectin domain-containing protein" evidence="1">
    <location>
        <begin position="24"/>
        <end position="166"/>
    </location>
</feature>
<feature type="domain" description="C-type lectin" evidence="2">
    <location>
        <begin position="47"/>
        <end position="165"/>
    </location>
</feature>
<dbReference type="SUPFAM" id="SSF56436">
    <property type="entry name" value="C-type lectin-like"/>
    <property type="match status" value="1"/>
</dbReference>
<dbReference type="InterPro" id="IPR016187">
    <property type="entry name" value="CTDL_fold"/>
</dbReference>
<evidence type="ECO:0000259" key="2">
    <source>
        <dbReference type="PROSITE" id="PS50041"/>
    </source>
</evidence>
<gene>
    <name evidence="3" type="ORF">ODALV1_LOCUS29630</name>
</gene>
<proteinExistence type="predicted"/>
<keyword evidence="4" id="KW-1185">Reference proteome</keyword>
<dbReference type="InterPro" id="IPR016186">
    <property type="entry name" value="C-type_lectin-like/link_sf"/>
</dbReference>
<dbReference type="CDD" id="cd00037">
    <property type="entry name" value="CLECT"/>
    <property type="match status" value="1"/>
</dbReference>
<reference evidence="3 4" key="1">
    <citation type="submission" date="2024-08" db="EMBL/GenBank/DDBJ databases">
        <authorList>
            <person name="Cucini C."/>
            <person name="Frati F."/>
        </authorList>
    </citation>
    <scope>NUCLEOTIDE SEQUENCE [LARGE SCALE GENOMIC DNA]</scope>
</reference>
<dbReference type="Pfam" id="PF00059">
    <property type="entry name" value="Lectin_C"/>
    <property type="match status" value="1"/>
</dbReference>
<organism evidence="3 4">
    <name type="scientific">Orchesella dallaii</name>
    <dbReference type="NCBI Taxonomy" id="48710"/>
    <lineage>
        <taxon>Eukaryota</taxon>
        <taxon>Metazoa</taxon>
        <taxon>Ecdysozoa</taxon>
        <taxon>Arthropoda</taxon>
        <taxon>Hexapoda</taxon>
        <taxon>Collembola</taxon>
        <taxon>Entomobryomorpha</taxon>
        <taxon>Entomobryoidea</taxon>
        <taxon>Orchesellidae</taxon>
        <taxon>Orchesellinae</taxon>
        <taxon>Orchesella</taxon>
    </lineage>
</organism>
<sequence length="166" mass="18254">MELRAFVAITVVILQLTVIAVNSAAVNPLEGASLKERAPRLINLGNVDGKSYFADNVTRNWAAAKTYCQSLGMELATVMSSAQIAFLKSAYNSTTFASNHWIDARDAYLERQYTWDNTGVAVTSLSSLSFGVGAPRYQTCLVYYAANSPQINIYKCETTWKTLCQT</sequence>